<evidence type="ECO:0000313" key="5">
    <source>
        <dbReference type="Proteomes" id="UP001341840"/>
    </source>
</evidence>
<name>A0ABU6YDF7_9FABA</name>
<protein>
    <recommendedName>
        <fullName evidence="3">Putative plant transposon protein domain-containing protein</fullName>
    </recommendedName>
</protein>
<evidence type="ECO:0000256" key="2">
    <source>
        <dbReference type="SAM" id="MobiDB-lite"/>
    </source>
</evidence>
<organism evidence="4 5">
    <name type="scientific">Stylosanthes scabra</name>
    <dbReference type="NCBI Taxonomy" id="79078"/>
    <lineage>
        <taxon>Eukaryota</taxon>
        <taxon>Viridiplantae</taxon>
        <taxon>Streptophyta</taxon>
        <taxon>Embryophyta</taxon>
        <taxon>Tracheophyta</taxon>
        <taxon>Spermatophyta</taxon>
        <taxon>Magnoliopsida</taxon>
        <taxon>eudicotyledons</taxon>
        <taxon>Gunneridae</taxon>
        <taxon>Pentapetalae</taxon>
        <taxon>rosids</taxon>
        <taxon>fabids</taxon>
        <taxon>Fabales</taxon>
        <taxon>Fabaceae</taxon>
        <taxon>Papilionoideae</taxon>
        <taxon>50 kb inversion clade</taxon>
        <taxon>dalbergioids sensu lato</taxon>
        <taxon>Dalbergieae</taxon>
        <taxon>Pterocarpus clade</taxon>
        <taxon>Stylosanthes</taxon>
    </lineage>
</organism>
<proteinExistence type="predicted"/>
<feature type="compositionally biased region" description="Basic and acidic residues" evidence="2">
    <location>
        <begin position="302"/>
        <end position="320"/>
    </location>
</feature>
<keyword evidence="1" id="KW-0175">Coiled coil</keyword>
<reference evidence="4 5" key="1">
    <citation type="journal article" date="2023" name="Plants (Basel)">
        <title>Bridging the Gap: Combining Genomics and Transcriptomics Approaches to Understand Stylosanthes scabra, an Orphan Legume from the Brazilian Caatinga.</title>
        <authorList>
            <person name="Ferreira-Neto J.R.C."/>
            <person name="da Silva M.D."/>
            <person name="Binneck E."/>
            <person name="de Melo N.F."/>
            <person name="da Silva R.H."/>
            <person name="de Melo A.L.T.M."/>
            <person name="Pandolfi V."/>
            <person name="Bustamante F.O."/>
            <person name="Brasileiro-Vidal A.C."/>
            <person name="Benko-Iseppon A.M."/>
        </authorList>
    </citation>
    <scope>NUCLEOTIDE SEQUENCE [LARGE SCALE GENOMIC DNA]</scope>
    <source>
        <tissue evidence="4">Leaves</tissue>
    </source>
</reference>
<feature type="region of interest" description="Disordered" evidence="2">
    <location>
        <begin position="1"/>
        <end position="24"/>
    </location>
</feature>
<feature type="coiled-coil region" evidence="1">
    <location>
        <begin position="387"/>
        <end position="425"/>
    </location>
</feature>
<keyword evidence="5" id="KW-1185">Reference proteome</keyword>
<sequence length="534" mass="62024">MAPKSRKRNAQDAPSASHVPDTTEPTFDAIRFRSQAYQEHFFEWVQHRIPNVEVPFQFHASEFPNITAEVERRGWTYLCNPIQGMLGITLLREFYANAKKTRRERAFNPLYISHIKGKEIDFSPESIKVILQLPDVGVEGPSYEARKSSNDQRLDEVLRDICESHAQWKLDIKGNPSQLKRRDLKPTAKGWFDFVRRSLMPTSNANEVTVDRVVLVHSIIEGLSIKAESLISNHISAAAESKDPNKRLPFTGVIYRLLFANGFKKKVQGDKLIPIEKPITAESIMRNKFIEMQQQFPPPPPQEHHQIQEEDEQEQQHQQEQHFQQPPQQFNFPQPPQQNFPQETVSLRTYMRTQTHAYKQGFEDLRVQQHKYVDEIKASQEITHQAVLELKKNQDKEQKDLASHRKEYKEHSKSMKEAMEKQKQQFQAANQYWHKINSKSEEKIDYLCWGIQQINPYLKARLPEDIPEWMQGNVQAGRGRFTDGISPIPRNCWPGATSASKNVEDKGKGKAEEGDIDDRGKKKAWEARDKDLNE</sequence>
<accession>A0ABU6YDF7</accession>
<feature type="domain" description="Putative plant transposon protein" evidence="3">
    <location>
        <begin position="71"/>
        <end position="260"/>
    </location>
</feature>
<feature type="compositionally biased region" description="Low complexity" evidence="2">
    <location>
        <begin position="321"/>
        <end position="332"/>
    </location>
</feature>
<dbReference type="EMBL" id="JASCZI010241814">
    <property type="protein sequence ID" value="MED6207284.1"/>
    <property type="molecule type" value="Genomic_DNA"/>
</dbReference>
<feature type="region of interest" description="Disordered" evidence="2">
    <location>
        <begin position="485"/>
        <end position="534"/>
    </location>
</feature>
<comment type="caution">
    <text evidence="4">The sequence shown here is derived from an EMBL/GenBank/DDBJ whole genome shotgun (WGS) entry which is preliminary data.</text>
</comment>
<evidence type="ECO:0000256" key="1">
    <source>
        <dbReference type="SAM" id="Coils"/>
    </source>
</evidence>
<evidence type="ECO:0000313" key="4">
    <source>
        <dbReference type="EMBL" id="MED6207284.1"/>
    </source>
</evidence>
<gene>
    <name evidence="4" type="ORF">PIB30_034284</name>
</gene>
<feature type="region of interest" description="Disordered" evidence="2">
    <location>
        <begin position="294"/>
        <end position="340"/>
    </location>
</feature>
<feature type="compositionally biased region" description="Basic and acidic residues" evidence="2">
    <location>
        <begin position="502"/>
        <end position="534"/>
    </location>
</feature>
<dbReference type="Proteomes" id="UP001341840">
    <property type="component" value="Unassembled WGS sequence"/>
</dbReference>
<dbReference type="InterPro" id="IPR046796">
    <property type="entry name" value="Transposase_32_dom"/>
</dbReference>
<dbReference type="Pfam" id="PF20167">
    <property type="entry name" value="Transposase_32"/>
    <property type="match status" value="1"/>
</dbReference>
<evidence type="ECO:0000259" key="3">
    <source>
        <dbReference type="Pfam" id="PF20167"/>
    </source>
</evidence>